<name>A0A2U3LPD6_9FIRM</name>
<dbReference type="Proteomes" id="UP000238916">
    <property type="component" value="Unassembled WGS sequence"/>
</dbReference>
<proteinExistence type="predicted"/>
<accession>A0A2U3LPD6</accession>
<gene>
    <name evidence="1" type="ORF">SBF1_6960006</name>
</gene>
<evidence type="ECO:0000313" key="1">
    <source>
        <dbReference type="EMBL" id="SPF53706.1"/>
    </source>
</evidence>
<evidence type="ECO:0000313" key="2">
    <source>
        <dbReference type="Proteomes" id="UP000238916"/>
    </source>
</evidence>
<protein>
    <submittedName>
        <fullName evidence="1">Uncharacterized protein</fullName>
    </submittedName>
</protein>
<organism evidence="1 2">
    <name type="scientific">Candidatus Desulfosporosinus infrequens</name>
    <dbReference type="NCBI Taxonomy" id="2043169"/>
    <lineage>
        <taxon>Bacteria</taxon>
        <taxon>Bacillati</taxon>
        <taxon>Bacillota</taxon>
        <taxon>Clostridia</taxon>
        <taxon>Eubacteriales</taxon>
        <taxon>Desulfitobacteriaceae</taxon>
        <taxon>Desulfosporosinus</taxon>
    </lineage>
</organism>
<sequence>MISPHALVAVNKEEQYISINLTKKQLEDSPYLDEDKPV</sequence>
<dbReference type="AlphaFoldDB" id="A0A2U3LPD6"/>
<dbReference type="EMBL" id="OMOF01000663">
    <property type="protein sequence ID" value="SPF53706.1"/>
    <property type="molecule type" value="Genomic_DNA"/>
</dbReference>
<reference evidence="2" key="1">
    <citation type="submission" date="2018-02" db="EMBL/GenBank/DDBJ databases">
        <authorList>
            <person name="Hausmann B."/>
        </authorList>
    </citation>
    <scope>NUCLEOTIDE SEQUENCE [LARGE SCALE GENOMIC DNA]</scope>
    <source>
        <strain evidence="2">Peat soil MAG SbF1</strain>
    </source>
</reference>